<proteinExistence type="predicted"/>
<evidence type="ECO:0000313" key="3">
    <source>
        <dbReference type="Proteomes" id="UP001189429"/>
    </source>
</evidence>
<dbReference type="Proteomes" id="UP001189429">
    <property type="component" value="Unassembled WGS sequence"/>
</dbReference>
<comment type="caution">
    <text evidence="2">The sequence shown here is derived from an EMBL/GenBank/DDBJ whole genome shotgun (WGS) entry which is preliminary data.</text>
</comment>
<accession>A0ABN9QP60</accession>
<feature type="non-terminal residue" evidence="2">
    <location>
        <position position="1"/>
    </location>
</feature>
<sequence length="190" mass="20626">AFLDLASSRGETGSLHAGQGEREAPRGHPSHQVRTTLPSLAVVAVVAYLLARRVMCGPRPAGRVDIAVSPVRQEQAPERHRERHGKCCACQQDVRKYYDALRAIRVARWLRDETGSSDEAAALVKLQGCPLVVLKVWFAFAALSARTVGMHTGSRSAGARGRIPLLDVASQRDPAAAIRIQDDCAEQLSR</sequence>
<reference evidence="2" key="1">
    <citation type="submission" date="2023-10" db="EMBL/GenBank/DDBJ databases">
        <authorList>
            <person name="Chen Y."/>
            <person name="Shah S."/>
            <person name="Dougan E. K."/>
            <person name="Thang M."/>
            <person name="Chan C."/>
        </authorList>
    </citation>
    <scope>NUCLEOTIDE SEQUENCE [LARGE SCALE GENOMIC DNA]</scope>
</reference>
<protein>
    <submittedName>
        <fullName evidence="2">Uncharacterized protein</fullName>
    </submittedName>
</protein>
<dbReference type="EMBL" id="CAUYUJ010004048">
    <property type="protein sequence ID" value="CAK0807955.1"/>
    <property type="molecule type" value="Genomic_DNA"/>
</dbReference>
<feature type="non-terminal residue" evidence="2">
    <location>
        <position position="190"/>
    </location>
</feature>
<keyword evidence="3" id="KW-1185">Reference proteome</keyword>
<feature type="region of interest" description="Disordered" evidence="1">
    <location>
        <begin position="1"/>
        <end position="33"/>
    </location>
</feature>
<evidence type="ECO:0000256" key="1">
    <source>
        <dbReference type="SAM" id="MobiDB-lite"/>
    </source>
</evidence>
<organism evidence="2 3">
    <name type="scientific">Prorocentrum cordatum</name>
    <dbReference type="NCBI Taxonomy" id="2364126"/>
    <lineage>
        <taxon>Eukaryota</taxon>
        <taxon>Sar</taxon>
        <taxon>Alveolata</taxon>
        <taxon>Dinophyceae</taxon>
        <taxon>Prorocentrales</taxon>
        <taxon>Prorocentraceae</taxon>
        <taxon>Prorocentrum</taxon>
    </lineage>
</organism>
<name>A0ABN9QP60_9DINO</name>
<gene>
    <name evidence="2" type="ORF">PCOR1329_LOCUS13679</name>
</gene>
<evidence type="ECO:0000313" key="2">
    <source>
        <dbReference type="EMBL" id="CAK0807955.1"/>
    </source>
</evidence>